<keyword evidence="1" id="KW-1133">Transmembrane helix</keyword>
<name>A0ABP3JNZ9_9ACTN</name>
<keyword evidence="1" id="KW-0812">Transmembrane</keyword>
<gene>
    <name evidence="2" type="ORF">GCM10010361_20500</name>
</gene>
<comment type="caution">
    <text evidence="2">The sequence shown here is derived from an EMBL/GenBank/DDBJ whole genome shotgun (WGS) entry which is preliminary data.</text>
</comment>
<accession>A0ABP3JNZ9</accession>
<proteinExistence type="predicted"/>
<evidence type="ECO:0000313" key="3">
    <source>
        <dbReference type="Proteomes" id="UP001500909"/>
    </source>
</evidence>
<keyword evidence="3" id="KW-1185">Reference proteome</keyword>
<reference evidence="3" key="1">
    <citation type="journal article" date="2019" name="Int. J. Syst. Evol. Microbiol.">
        <title>The Global Catalogue of Microorganisms (GCM) 10K type strain sequencing project: providing services to taxonomists for standard genome sequencing and annotation.</title>
        <authorList>
            <consortium name="The Broad Institute Genomics Platform"/>
            <consortium name="The Broad Institute Genome Sequencing Center for Infectious Disease"/>
            <person name="Wu L."/>
            <person name="Ma J."/>
        </authorList>
    </citation>
    <scope>NUCLEOTIDE SEQUENCE [LARGE SCALE GENOMIC DNA]</scope>
    <source>
        <strain evidence="3">JCM 4805</strain>
    </source>
</reference>
<feature type="transmembrane region" description="Helical" evidence="1">
    <location>
        <begin position="93"/>
        <end position="111"/>
    </location>
</feature>
<evidence type="ECO:0000256" key="1">
    <source>
        <dbReference type="SAM" id="Phobius"/>
    </source>
</evidence>
<evidence type="ECO:0000313" key="2">
    <source>
        <dbReference type="EMBL" id="GAA0456367.1"/>
    </source>
</evidence>
<protein>
    <recommendedName>
        <fullName evidence="4">DUF2946 domain-containing protein</fullName>
    </recommendedName>
</protein>
<dbReference type="RefSeq" id="WP_346094658.1">
    <property type="nucleotide sequence ID" value="NZ_BAAABY010000014.1"/>
</dbReference>
<dbReference type="EMBL" id="BAAABY010000014">
    <property type="protein sequence ID" value="GAA0456367.1"/>
    <property type="molecule type" value="Genomic_DNA"/>
</dbReference>
<organism evidence="2 3">
    <name type="scientific">Streptomyces olivaceiscleroticus</name>
    <dbReference type="NCBI Taxonomy" id="68245"/>
    <lineage>
        <taxon>Bacteria</taxon>
        <taxon>Bacillati</taxon>
        <taxon>Actinomycetota</taxon>
        <taxon>Actinomycetes</taxon>
        <taxon>Kitasatosporales</taxon>
        <taxon>Streptomycetaceae</taxon>
        <taxon>Streptomyces</taxon>
    </lineage>
</organism>
<dbReference type="Proteomes" id="UP001500909">
    <property type="component" value="Unassembled WGS sequence"/>
</dbReference>
<keyword evidence="1" id="KW-0472">Membrane</keyword>
<evidence type="ECO:0008006" key="4">
    <source>
        <dbReference type="Google" id="ProtNLM"/>
    </source>
</evidence>
<sequence length="152" mass="15582">MRAQWKAAAWCGRLLLFAALVAGIVTMHTFGHPMPGEGHGSAAPMTAAPMAAAAPAAHAPAAHVPAAQAPAHDGHRHAAAPGPHGMDPGSVCLAVLSAWSCALLAAAGLLVRRRRPAGLSAAALARLLRALWPIPPPLPRHKHLARLSVLRV</sequence>